<dbReference type="PANTHER" id="PTHR47481">
    <property type="match status" value="1"/>
</dbReference>
<evidence type="ECO:0000259" key="2">
    <source>
        <dbReference type="Pfam" id="PF07727"/>
    </source>
</evidence>
<dbReference type="Pfam" id="PF07727">
    <property type="entry name" value="RVT_2"/>
    <property type="match status" value="1"/>
</dbReference>
<comment type="caution">
    <text evidence="3">The sequence shown here is derived from an EMBL/GenBank/DDBJ whole genome shotgun (WGS) entry which is preliminary data.</text>
</comment>
<dbReference type="Pfam" id="PF14223">
    <property type="entry name" value="Retrotran_gag_2"/>
    <property type="match status" value="1"/>
</dbReference>
<accession>A0AAD8R5P5</accession>
<organism evidence="3 4">
    <name type="scientific">Lolium multiflorum</name>
    <name type="common">Italian ryegrass</name>
    <name type="synonym">Lolium perenne subsp. multiflorum</name>
    <dbReference type="NCBI Taxonomy" id="4521"/>
    <lineage>
        <taxon>Eukaryota</taxon>
        <taxon>Viridiplantae</taxon>
        <taxon>Streptophyta</taxon>
        <taxon>Embryophyta</taxon>
        <taxon>Tracheophyta</taxon>
        <taxon>Spermatophyta</taxon>
        <taxon>Magnoliopsida</taxon>
        <taxon>Liliopsida</taxon>
        <taxon>Poales</taxon>
        <taxon>Poaceae</taxon>
        <taxon>BOP clade</taxon>
        <taxon>Pooideae</taxon>
        <taxon>Poodae</taxon>
        <taxon>Poeae</taxon>
        <taxon>Poeae Chloroplast Group 2 (Poeae type)</taxon>
        <taxon>Loliodinae</taxon>
        <taxon>Loliinae</taxon>
        <taxon>Lolium</taxon>
    </lineage>
</organism>
<dbReference type="CDD" id="cd09272">
    <property type="entry name" value="RNase_HI_RT_Ty1"/>
    <property type="match status" value="1"/>
</dbReference>
<dbReference type="AlphaFoldDB" id="A0AAD8R5P5"/>
<dbReference type="Proteomes" id="UP001231189">
    <property type="component" value="Unassembled WGS sequence"/>
</dbReference>
<evidence type="ECO:0000313" key="3">
    <source>
        <dbReference type="EMBL" id="KAK1615398.1"/>
    </source>
</evidence>
<feature type="compositionally biased region" description="Gly residues" evidence="1">
    <location>
        <begin position="245"/>
        <end position="264"/>
    </location>
</feature>
<feature type="region of interest" description="Disordered" evidence="1">
    <location>
        <begin position="225"/>
        <end position="278"/>
    </location>
</feature>
<dbReference type="PANTHER" id="PTHR47481:SF41">
    <property type="entry name" value="COPIA-LIKE POLYPROTEIN_RETROTRANSPOSON"/>
    <property type="match status" value="1"/>
</dbReference>
<proteinExistence type="predicted"/>
<gene>
    <name evidence="3" type="ORF">QYE76_020915</name>
</gene>
<reference evidence="3" key="1">
    <citation type="submission" date="2023-07" db="EMBL/GenBank/DDBJ databases">
        <title>A chromosome-level genome assembly of Lolium multiflorum.</title>
        <authorList>
            <person name="Chen Y."/>
            <person name="Copetti D."/>
            <person name="Kolliker R."/>
            <person name="Studer B."/>
        </authorList>
    </citation>
    <scope>NUCLEOTIDE SEQUENCE</scope>
    <source>
        <strain evidence="3">02402/16</strain>
        <tissue evidence="3">Leaf</tissue>
    </source>
</reference>
<dbReference type="InterPro" id="IPR013103">
    <property type="entry name" value="RVT_2"/>
</dbReference>
<dbReference type="EMBL" id="JAUUTY010000006">
    <property type="protein sequence ID" value="KAK1615398.1"/>
    <property type="molecule type" value="Genomic_DNA"/>
</dbReference>
<protein>
    <recommendedName>
        <fullName evidence="2">Reverse transcriptase Ty1/copia-type domain-containing protein</fullName>
    </recommendedName>
</protein>
<evidence type="ECO:0000256" key="1">
    <source>
        <dbReference type="SAM" id="MobiDB-lite"/>
    </source>
</evidence>
<keyword evidence="4" id="KW-1185">Reference proteome</keyword>
<evidence type="ECO:0000313" key="4">
    <source>
        <dbReference type="Proteomes" id="UP001231189"/>
    </source>
</evidence>
<feature type="region of interest" description="Disordered" evidence="1">
    <location>
        <begin position="1"/>
        <end position="22"/>
    </location>
</feature>
<feature type="compositionally biased region" description="Low complexity" evidence="1">
    <location>
        <begin position="1"/>
        <end position="21"/>
    </location>
</feature>
<feature type="domain" description="Reverse transcriptase Ty1/copia-type" evidence="2">
    <location>
        <begin position="424"/>
        <end position="509"/>
    </location>
</feature>
<name>A0AAD8R5P5_LOLMU</name>
<sequence>MAGASSSPAASQTSSSLSTDSVPLPNLSTLSPEARVNYLAGLNIGFYVHHKLDLAGVNYSMWRQDMELAIGLHGVEDHIAADFDNHEGDREWRRTQFVVKLWIYNTCTPAFKQLIMNTKATAFSLWSTIETMFTGNVRSRKVKLLSDLHDLRQGHKSIAVYASELQRIAHGLHDIGKPLDDEDLVVYFLRGIDKRHITARQLLEERQIAPTFAAAQSTLQLDEDRLGGPRAAEPDTPTALYSSGSHGGQGSYGPPYGGGGGGQGSPSPAQGKQKRKRIDKHTGYTPVANAAPRPQMTGVVPVYAPPQAVGGPGVLGPRPYAFSSFAPVQYGTPPPLGPASTFGAPSPFAAPSPYNFSAPPFMQHMQHLPQQFVPSTVPPPHQQQMQPHDHNSVEQAGLMQALHNLSITNGSNNGWVADSGATSHMAAAHGFQSSRCDTSLFIHHSSFGTAYLLLYVDDIVLTASSPTLLQQIIASLKSEFSMSDLGALSHFLGIAVSRSSSGMFLSQRQQLTVSRSSAEAEYRAVAHVVAESCWLRQHKRTKHIEIDIHFVRDRVALGQFRVLHVPTTSQFADIFTKGLPTAVFNDFRASLTVRQAADVTAGGC</sequence>